<dbReference type="InterPro" id="IPR001138">
    <property type="entry name" value="Zn2Cys6_DnaBD"/>
</dbReference>
<evidence type="ECO:0000256" key="8">
    <source>
        <dbReference type="ARBA" id="ARBA00023163"/>
    </source>
</evidence>
<dbReference type="FunFam" id="4.10.240.10:FF:000005">
    <property type="entry name" value="Quinic acid utilization activator"/>
    <property type="match status" value="1"/>
</dbReference>
<dbReference type="GO" id="GO:0000981">
    <property type="term" value="F:DNA-binding transcription factor activity, RNA polymerase II-specific"/>
    <property type="evidence" value="ECO:0007669"/>
    <property type="project" value="InterPro"/>
</dbReference>
<dbReference type="GO" id="GO:0045944">
    <property type="term" value="P:positive regulation of transcription by RNA polymerase II"/>
    <property type="evidence" value="ECO:0007669"/>
    <property type="project" value="TreeGrafter"/>
</dbReference>
<dbReference type="CDD" id="cd12148">
    <property type="entry name" value="fungal_TF_MHR"/>
    <property type="match status" value="1"/>
</dbReference>
<dbReference type="PROSITE" id="PS50048">
    <property type="entry name" value="ZN2_CY6_FUNGAL_2"/>
    <property type="match status" value="1"/>
</dbReference>
<feature type="region of interest" description="Disordered" evidence="10">
    <location>
        <begin position="1"/>
        <end position="33"/>
    </location>
</feature>
<dbReference type="Proteomes" id="UP001270362">
    <property type="component" value="Unassembled WGS sequence"/>
</dbReference>
<keyword evidence="2" id="KW-0479">Metal-binding</keyword>
<keyword evidence="6" id="KW-0238">DNA-binding</keyword>
<keyword evidence="4" id="KW-0672">Quinate metabolism</keyword>
<dbReference type="SMART" id="SM00066">
    <property type="entry name" value="GAL4"/>
    <property type="match status" value="1"/>
</dbReference>
<comment type="caution">
    <text evidence="12">The sequence shown here is derived from an EMBL/GenBank/DDBJ whole genome shotgun (WGS) entry which is preliminary data.</text>
</comment>
<dbReference type="PANTHER" id="PTHR47655:SF2">
    <property type="entry name" value="QUINIC ACID UTILIZATION ACTIVATOR"/>
    <property type="match status" value="1"/>
</dbReference>
<evidence type="ECO:0000313" key="13">
    <source>
        <dbReference type="Proteomes" id="UP001270362"/>
    </source>
</evidence>
<organism evidence="12 13">
    <name type="scientific">Podospora appendiculata</name>
    <dbReference type="NCBI Taxonomy" id="314037"/>
    <lineage>
        <taxon>Eukaryota</taxon>
        <taxon>Fungi</taxon>
        <taxon>Dikarya</taxon>
        <taxon>Ascomycota</taxon>
        <taxon>Pezizomycotina</taxon>
        <taxon>Sordariomycetes</taxon>
        <taxon>Sordariomycetidae</taxon>
        <taxon>Sordariales</taxon>
        <taxon>Podosporaceae</taxon>
        <taxon>Podospora</taxon>
    </lineage>
</organism>
<dbReference type="PROSITE" id="PS00463">
    <property type="entry name" value="ZN2_CY6_FUNGAL_1"/>
    <property type="match status" value="1"/>
</dbReference>
<comment type="subcellular location">
    <subcellularLocation>
        <location evidence="1">Nucleus</location>
    </subcellularLocation>
</comment>
<feature type="domain" description="Zn(2)-C6 fungal-type" evidence="11">
    <location>
        <begin position="40"/>
        <end position="70"/>
    </location>
</feature>
<keyword evidence="13" id="KW-1185">Reference proteome</keyword>
<keyword evidence="5" id="KW-0805">Transcription regulation</keyword>
<dbReference type="GO" id="GO:0008270">
    <property type="term" value="F:zinc ion binding"/>
    <property type="evidence" value="ECO:0007669"/>
    <property type="project" value="InterPro"/>
</dbReference>
<keyword evidence="7" id="KW-0010">Activator</keyword>
<dbReference type="Gene3D" id="4.10.240.10">
    <property type="entry name" value="Zn(2)-C6 fungal-type DNA-binding domain"/>
    <property type="match status" value="1"/>
</dbReference>
<reference evidence="12" key="2">
    <citation type="submission" date="2023-06" db="EMBL/GenBank/DDBJ databases">
        <authorList>
            <consortium name="Lawrence Berkeley National Laboratory"/>
            <person name="Haridas S."/>
            <person name="Hensen N."/>
            <person name="Bonometti L."/>
            <person name="Westerberg I."/>
            <person name="Brannstrom I.O."/>
            <person name="Guillou S."/>
            <person name="Cros-Aarteil S."/>
            <person name="Calhoun S."/>
            <person name="Kuo A."/>
            <person name="Mondo S."/>
            <person name="Pangilinan J."/>
            <person name="Riley R."/>
            <person name="Labutti K."/>
            <person name="Andreopoulos B."/>
            <person name="Lipzen A."/>
            <person name="Chen C."/>
            <person name="Yanf M."/>
            <person name="Daum C."/>
            <person name="Ng V."/>
            <person name="Clum A."/>
            <person name="Steindorff A."/>
            <person name="Ohm R."/>
            <person name="Martin F."/>
            <person name="Silar P."/>
            <person name="Natvig D."/>
            <person name="Lalanne C."/>
            <person name="Gautier V."/>
            <person name="Ament-Velasquez S.L."/>
            <person name="Kruys A."/>
            <person name="Hutchinson M.I."/>
            <person name="Powell A.J."/>
            <person name="Barry K."/>
            <person name="Miller A.N."/>
            <person name="Grigoriev I.V."/>
            <person name="Debuchy R."/>
            <person name="Gladieux P."/>
            <person name="Thoren M.H."/>
            <person name="Johannesson H."/>
        </authorList>
    </citation>
    <scope>NUCLEOTIDE SEQUENCE</scope>
    <source>
        <strain evidence="12">CBS 314.62</strain>
    </source>
</reference>
<reference evidence="12" key="1">
    <citation type="journal article" date="2023" name="Mol. Phylogenet. Evol.">
        <title>Genome-scale phylogeny and comparative genomics of the fungal order Sordariales.</title>
        <authorList>
            <person name="Hensen N."/>
            <person name="Bonometti L."/>
            <person name="Westerberg I."/>
            <person name="Brannstrom I.O."/>
            <person name="Guillou S."/>
            <person name="Cros-Aarteil S."/>
            <person name="Calhoun S."/>
            <person name="Haridas S."/>
            <person name="Kuo A."/>
            <person name="Mondo S."/>
            <person name="Pangilinan J."/>
            <person name="Riley R."/>
            <person name="LaButti K."/>
            <person name="Andreopoulos B."/>
            <person name="Lipzen A."/>
            <person name="Chen C."/>
            <person name="Yan M."/>
            <person name="Daum C."/>
            <person name="Ng V."/>
            <person name="Clum A."/>
            <person name="Steindorff A."/>
            <person name="Ohm R.A."/>
            <person name="Martin F."/>
            <person name="Silar P."/>
            <person name="Natvig D.O."/>
            <person name="Lalanne C."/>
            <person name="Gautier V."/>
            <person name="Ament-Velasquez S.L."/>
            <person name="Kruys A."/>
            <person name="Hutchinson M.I."/>
            <person name="Powell A.J."/>
            <person name="Barry K."/>
            <person name="Miller A.N."/>
            <person name="Grigoriev I.V."/>
            <person name="Debuchy R."/>
            <person name="Gladieux P."/>
            <person name="Hiltunen Thoren M."/>
            <person name="Johannesson H."/>
        </authorList>
    </citation>
    <scope>NUCLEOTIDE SEQUENCE</scope>
    <source>
        <strain evidence="12">CBS 314.62</strain>
    </source>
</reference>
<dbReference type="SMART" id="SM00906">
    <property type="entry name" value="Fungal_trans"/>
    <property type="match status" value="1"/>
</dbReference>
<evidence type="ECO:0000256" key="2">
    <source>
        <dbReference type="ARBA" id="ARBA00022723"/>
    </source>
</evidence>
<dbReference type="PANTHER" id="PTHR47655">
    <property type="entry name" value="QUINIC ACID UTILIZATION ACTIVATOR"/>
    <property type="match status" value="1"/>
</dbReference>
<evidence type="ECO:0000256" key="9">
    <source>
        <dbReference type="ARBA" id="ARBA00023242"/>
    </source>
</evidence>
<dbReference type="EMBL" id="JAULSO010000002">
    <property type="protein sequence ID" value="KAK3690121.1"/>
    <property type="molecule type" value="Genomic_DNA"/>
</dbReference>
<evidence type="ECO:0000256" key="6">
    <source>
        <dbReference type="ARBA" id="ARBA00023125"/>
    </source>
</evidence>
<dbReference type="InterPro" id="IPR036864">
    <property type="entry name" value="Zn2-C6_fun-type_DNA-bd_sf"/>
</dbReference>
<evidence type="ECO:0000256" key="1">
    <source>
        <dbReference type="ARBA" id="ARBA00004123"/>
    </source>
</evidence>
<evidence type="ECO:0000313" key="12">
    <source>
        <dbReference type="EMBL" id="KAK3690121.1"/>
    </source>
</evidence>
<dbReference type="SUPFAM" id="SSF57701">
    <property type="entry name" value="Zn2/Cys6 DNA-binding domain"/>
    <property type="match status" value="1"/>
</dbReference>
<dbReference type="InterPro" id="IPR052783">
    <property type="entry name" value="Metabolic/Drug-Res_Regulator"/>
</dbReference>
<dbReference type="GO" id="GO:0005634">
    <property type="term" value="C:nucleus"/>
    <property type="evidence" value="ECO:0007669"/>
    <property type="project" value="UniProtKB-SubCell"/>
</dbReference>
<sequence>MPPKRKERPEVDGLSPADTPSGPPSAAVPAPVKRQRVSRACDQCRNAREKCDGIRPQCFPCVSQHRPCTYTASPKKRGVQTGYIRTLELALAWVFDNTLGSEDALSTVLNQEGGQMHNLLAGKDPGGAERLHKKWRRSQARKRIDHVLSGGAAPSSYRDKLSPLEDASDTEGEAHASTSPGLILTDQQPPGPDPSEDTDIPRRAPWDPPQSGGDILPPVELPPSLPPSSSFVTSAPPGRLKLPVNHWRLLDIYFSYTHSWLPILDKQDLFQALYLYSEQGLVVSPDEPLPAVHAELWSALALAAFQDRASSKSSPTLDFDHGQHSPAEVYDIARDLIPLEDGTFQVQHARALLLLSLVNLGRGHQTSAWLLVGLATRISLDANTCQPLSRGRNKNGMQSVLAACFMLDTVISLRYNKPAHLTAEDVADEMPIPEDGLEQWEPWTPCEGFGTGYGGSHVSRNPAYCLSTFNQLFGLLRVVSCEMSSRRRELPPAERTMSSIPELQEAIGPNSPFGTFVRSPTLGSASVPTAYLVRIIYMWAVSFLGPQADASLAPVRDALLQYRERFGACGMPTFIPSCLRSLSSQTGLPHHCKEQLEELSTAYSSLWGEERRMPTTRYSAAQISQPAKALPGLTRSSLLLGPMNSAMPFPTLAPFQFYNNYTLPTPPSHGDSRGYGLLNSSSMSGYQRAALLPTLANRTAMEMQSSISGIGPSQRNHHHLAQYTTTEFGGNSVDYDALLDDLASIECTDPVDVDPQFMMNLGFAPGCDLDDVLSREFGGN</sequence>
<keyword evidence="9" id="KW-0539">Nucleus</keyword>
<evidence type="ECO:0000256" key="5">
    <source>
        <dbReference type="ARBA" id="ARBA00023015"/>
    </source>
</evidence>
<evidence type="ECO:0000256" key="10">
    <source>
        <dbReference type="SAM" id="MobiDB-lite"/>
    </source>
</evidence>
<feature type="compositionally biased region" description="Polar residues" evidence="10">
    <location>
        <begin position="176"/>
        <end position="188"/>
    </location>
</feature>
<evidence type="ECO:0000256" key="3">
    <source>
        <dbReference type="ARBA" id="ARBA00022833"/>
    </source>
</evidence>
<dbReference type="Pfam" id="PF04082">
    <property type="entry name" value="Fungal_trans"/>
    <property type="match status" value="1"/>
</dbReference>
<dbReference type="Pfam" id="PF00172">
    <property type="entry name" value="Zn_clus"/>
    <property type="match status" value="1"/>
</dbReference>
<dbReference type="CDD" id="cd00067">
    <property type="entry name" value="GAL4"/>
    <property type="match status" value="1"/>
</dbReference>
<dbReference type="GO" id="GO:0006351">
    <property type="term" value="P:DNA-templated transcription"/>
    <property type="evidence" value="ECO:0007669"/>
    <property type="project" value="InterPro"/>
</dbReference>
<keyword evidence="3" id="KW-0862">Zinc</keyword>
<name>A0AAE1CE27_9PEZI</name>
<accession>A0AAE1CE27</accession>
<feature type="region of interest" description="Disordered" evidence="10">
    <location>
        <begin position="120"/>
        <end position="235"/>
    </location>
</feature>
<evidence type="ECO:0000256" key="7">
    <source>
        <dbReference type="ARBA" id="ARBA00023159"/>
    </source>
</evidence>
<dbReference type="GO" id="GO:0003677">
    <property type="term" value="F:DNA binding"/>
    <property type="evidence" value="ECO:0007669"/>
    <property type="project" value="UniProtKB-KW"/>
</dbReference>
<gene>
    <name evidence="12" type="ORF">B0T22DRAFT_188242</name>
</gene>
<protein>
    <recommendedName>
        <fullName evidence="11">Zn(2)-C6 fungal-type domain-containing protein</fullName>
    </recommendedName>
</protein>
<evidence type="ECO:0000259" key="11">
    <source>
        <dbReference type="PROSITE" id="PS50048"/>
    </source>
</evidence>
<feature type="compositionally biased region" description="Basic residues" evidence="10">
    <location>
        <begin position="131"/>
        <end position="144"/>
    </location>
</feature>
<proteinExistence type="predicted"/>
<evidence type="ECO:0000256" key="4">
    <source>
        <dbReference type="ARBA" id="ARBA00022911"/>
    </source>
</evidence>
<dbReference type="AlphaFoldDB" id="A0AAE1CE27"/>
<keyword evidence="8" id="KW-0804">Transcription</keyword>
<dbReference type="InterPro" id="IPR007219">
    <property type="entry name" value="XnlR_reg_dom"/>
</dbReference>